<gene>
    <name evidence="1" type="ordered locus">MTR_7g076797</name>
</gene>
<organism evidence="1 3">
    <name type="scientific">Medicago truncatula</name>
    <name type="common">Barrel medic</name>
    <name type="synonym">Medicago tribuloides</name>
    <dbReference type="NCBI Taxonomy" id="3880"/>
    <lineage>
        <taxon>Eukaryota</taxon>
        <taxon>Viridiplantae</taxon>
        <taxon>Streptophyta</taxon>
        <taxon>Embryophyta</taxon>
        <taxon>Tracheophyta</taxon>
        <taxon>Spermatophyta</taxon>
        <taxon>Magnoliopsida</taxon>
        <taxon>eudicotyledons</taxon>
        <taxon>Gunneridae</taxon>
        <taxon>Pentapetalae</taxon>
        <taxon>rosids</taxon>
        <taxon>fabids</taxon>
        <taxon>Fabales</taxon>
        <taxon>Fabaceae</taxon>
        <taxon>Papilionoideae</taxon>
        <taxon>50 kb inversion clade</taxon>
        <taxon>NPAAA clade</taxon>
        <taxon>Hologalegina</taxon>
        <taxon>IRL clade</taxon>
        <taxon>Trifolieae</taxon>
        <taxon>Medicago</taxon>
    </lineage>
</organism>
<dbReference type="EMBL" id="CM001223">
    <property type="protein sequence ID" value="KEH23350.1"/>
    <property type="molecule type" value="Genomic_DNA"/>
</dbReference>
<evidence type="ECO:0000313" key="2">
    <source>
        <dbReference type="EnsemblPlants" id="KEH23350"/>
    </source>
</evidence>
<sequence>MEPGNKGGQTLSNPYTKIKDHQLLPESLRIIPTLVMKFQTMEPKIFHPTKQTCLILHIKHFHPTYDSSLVLMNDPCSFKMKGARAFNLRKTPQPQKDGITIQVLATRDLYRMSF</sequence>
<accession>A0A072UC06</accession>
<dbReference type="Proteomes" id="UP000002051">
    <property type="component" value="Unassembled WGS sequence"/>
</dbReference>
<name>A0A072UC06_MEDTR</name>
<reference evidence="1 3" key="1">
    <citation type="journal article" date="2011" name="Nature">
        <title>The Medicago genome provides insight into the evolution of rhizobial symbioses.</title>
        <authorList>
            <person name="Young N.D."/>
            <person name="Debelle F."/>
            <person name="Oldroyd G.E."/>
            <person name="Geurts R."/>
            <person name="Cannon S.B."/>
            <person name="Udvardi M.K."/>
            <person name="Benedito V.A."/>
            <person name="Mayer K.F."/>
            <person name="Gouzy J."/>
            <person name="Schoof H."/>
            <person name="Van de Peer Y."/>
            <person name="Proost S."/>
            <person name="Cook D.R."/>
            <person name="Meyers B.C."/>
            <person name="Spannagl M."/>
            <person name="Cheung F."/>
            <person name="De Mita S."/>
            <person name="Krishnakumar V."/>
            <person name="Gundlach H."/>
            <person name="Zhou S."/>
            <person name="Mudge J."/>
            <person name="Bharti A.K."/>
            <person name="Murray J.D."/>
            <person name="Naoumkina M.A."/>
            <person name="Rosen B."/>
            <person name="Silverstein K.A."/>
            <person name="Tang H."/>
            <person name="Rombauts S."/>
            <person name="Zhao P.X."/>
            <person name="Zhou P."/>
            <person name="Barbe V."/>
            <person name="Bardou P."/>
            <person name="Bechner M."/>
            <person name="Bellec A."/>
            <person name="Berger A."/>
            <person name="Berges H."/>
            <person name="Bidwell S."/>
            <person name="Bisseling T."/>
            <person name="Choisne N."/>
            <person name="Couloux A."/>
            <person name="Denny R."/>
            <person name="Deshpande S."/>
            <person name="Dai X."/>
            <person name="Doyle J.J."/>
            <person name="Dudez A.M."/>
            <person name="Farmer A.D."/>
            <person name="Fouteau S."/>
            <person name="Franken C."/>
            <person name="Gibelin C."/>
            <person name="Gish J."/>
            <person name="Goldstein S."/>
            <person name="Gonzalez A.J."/>
            <person name="Green P.J."/>
            <person name="Hallab A."/>
            <person name="Hartog M."/>
            <person name="Hua A."/>
            <person name="Humphray S.J."/>
            <person name="Jeong D.H."/>
            <person name="Jing Y."/>
            <person name="Jocker A."/>
            <person name="Kenton S.M."/>
            <person name="Kim D.J."/>
            <person name="Klee K."/>
            <person name="Lai H."/>
            <person name="Lang C."/>
            <person name="Lin S."/>
            <person name="Macmil S.L."/>
            <person name="Magdelenat G."/>
            <person name="Matthews L."/>
            <person name="McCorrison J."/>
            <person name="Monaghan E.L."/>
            <person name="Mun J.H."/>
            <person name="Najar F.Z."/>
            <person name="Nicholson C."/>
            <person name="Noirot C."/>
            <person name="O'Bleness M."/>
            <person name="Paule C.R."/>
            <person name="Poulain J."/>
            <person name="Prion F."/>
            <person name="Qin B."/>
            <person name="Qu C."/>
            <person name="Retzel E.F."/>
            <person name="Riddle C."/>
            <person name="Sallet E."/>
            <person name="Samain S."/>
            <person name="Samson N."/>
            <person name="Sanders I."/>
            <person name="Saurat O."/>
            <person name="Scarpelli C."/>
            <person name="Schiex T."/>
            <person name="Segurens B."/>
            <person name="Severin A.J."/>
            <person name="Sherrier D.J."/>
            <person name="Shi R."/>
            <person name="Sims S."/>
            <person name="Singer S.R."/>
            <person name="Sinharoy S."/>
            <person name="Sterck L."/>
            <person name="Viollet A."/>
            <person name="Wang B.B."/>
            <person name="Wang K."/>
            <person name="Wang M."/>
            <person name="Wang X."/>
            <person name="Warfsmann J."/>
            <person name="Weissenbach J."/>
            <person name="White D.D."/>
            <person name="White J.D."/>
            <person name="Wiley G.B."/>
            <person name="Wincker P."/>
            <person name="Xing Y."/>
            <person name="Yang L."/>
            <person name="Yao Z."/>
            <person name="Ying F."/>
            <person name="Zhai J."/>
            <person name="Zhou L."/>
            <person name="Zuber A."/>
            <person name="Denarie J."/>
            <person name="Dixon R.A."/>
            <person name="May G.D."/>
            <person name="Schwartz D.C."/>
            <person name="Rogers J."/>
            <person name="Quetier F."/>
            <person name="Town C.D."/>
            <person name="Roe B.A."/>
        </authorList>
    </citation>
    <scope>NUCLEOTIDE SEQUENCE [LARGE SCALE GENOMIC DNA]</scope>
    <source>
        <strain evidence="1">A17</strain>
        <strain evidence="2 3">cv. Jemalong A17</strain>
    </source>
</reference>
<reference evidence="1 3" key="2">
    <citation type="journal article" date="2014" name="BMC Genomics">
        <title>An improved genome release (version Mt4.0) for the model legume Medicago truncatula.</title>
        <authorList>
            <person name="Tang H."/>
            <person name="Krishnakumar V."/>
            <person name="Bidwell S."/>
            <person name="Rosen B."/>
            <person name="Chan A."/>
            <person name="Zhou S."/>
            <person name="Gentzbittel L."/>
            <person name="Childs K.L."/>
            <person name="Yandell M."/>
            <person name="Gundlach H."/>
            <person name="Mayer K.F."/>
            <person name="Schwartz D.C."/>
            <person name="Town C.D."/>
        </authorList>
    </citation>
    <scope>GENOME REANNOTATION</scope>
    <source>
        <strain evidence="1">A17</strain>
        <strain evidence="2 3">cv. Jemalong A17</strain>
    </source>
</reference>
<evidence type="ECO:0000313" key="3">
    <source>
        <dbReference type="Proteomes" id="UP000002051"/>
    </source>
</evidence>
<reference evidence="2" key="3">
    <citation type="submission" date="2015-04" db="UniProtKB">
        <authorList>
            <consortium name="EnsemblPlants"/>
        </authorList>
    </citation>
    <scope>IDENTIFICATION</scope>
    <source>
        <strain evidence="2">cv. Jemalong A17</strain>
    </source>
</reference>
<evidence type="ECO:0000313" key="1">
    <source>
        <dbReference type="EMBL" id="KEH23350.1"/>
    </source>
</evidence>
<dbReference type="EnsemblPlants" id="KEH23350">
    <property type="protein sequence ID" value="KEH23350"/>
    <property type="gene ID" value="MTR_7g076797"/>
</dbReference>
<dbReference type="HOGENOM" id="CLU_2124781_0_0_1"/>
<dbReference type="AlphaFoldDB" id="A0A072UC06"/>
<proteinExistence type="predicted"/>
<protein>
    <submittedName>
        <fullName evidence="1 2">Uncharacterized protein</fullName>
    </submittedName>
</protein>
<keyword evidence="3" id="KW-1185">Reference proteome</keyword>